<dbReference type="RefSeq" id="WP_087136421.1">
    <property type="nucleotide sequence ID" value="NZ_FUKR01000022.1"/>
</dbReference>
<evidence type="ECO:0000256" key="2">
    <source>
        <dbReference type="ARBA" id="ARBA00022692"/>
    </source>
</evidence>
<gene>
    <name evidence="9" type="ORF">FM119_04215</name>
</gene>
<sequence length="636" mass="67411">MSRPSDYVDASTPNGSGREPVSQPVLGPVGWIRWAWRQLTSMRTALLLLLLLAIVAIPGSLFPQRSSDPNGVTQYFRDNPDTAPFLDNLQLFDVYSSAWFSSIYILLFVSLIGCIIPRTRHHWQALRQRPPRTPVRLERLADFRERTGVAVDAGEAVQSARKLLTTSGYRTEIYTQTARGGQESVSVSAERGYLRETGNLVFHSAMVGVLLAVGVGGGLGYNGQKVVVEGQTLVNTLLDFNSFNPGRFFNTDTLAPYAVSLDSFEAVYETNNLDAYGQPIDYTANVTTTLPDGESAERTVKVNEPLDIAGTNIYLLGNGYAPTITVRDADDRVVFTDSVPFLPQDTNLTSLGVIKVPDGLDTQLGMTGFFYPTAMRLESGAYASSYPDLVYPVLTLNVFQGDLGINEGAPKSVYTLDADGMEQIAGGDSDTAAIELMPGQRSELPNGLGSITFENAAEPDAEVVDVTGDSAQPETGDDAAEDAGADTSGAPATEAPATDAPATGTPAPGEDATADATQAPANPHGGDGTAASGASSTAEGYSGAVKRFASFDVHHDPGQLWVLVFAVLVVAGLITSLLVPRRRVWVKVSSDGEGTVRIQYAGLARGEDPALGAAVAELDRKHARELGLPSDDGAVG</sequence>
<accession>A0A1R4IX17</accession>
<evidence type="ECO:0000313" key="9">
    <source>
        <dbReference type="EMBL" id="SJN24416.1"/>
    </source>
</evidence>
<dbReference type="EMBL" id="FUKR01000022">
    <property type="protein sequence ID" value="SJN24416.1"/>
    <property type="molecule type" value="Genomic_DNA"/>
</dbReference>
<evidence type="ECO:0000256" key="5">
    <source>
        <dbReference type="ARBA" id="ARBA00023136"/>
    </source>
</evidence>
<protein>
    <submittedName>
        <fullName evidence="9">Ccs1/ResB-related putative cytochrome C-type biogenesis protein</fullName>
    </submittedName>
</protein>
<feature type="transmembrane region" description="Helical" evidence="7">
    <location>
        <begin position="200"/>
        <end position="221"/>
    </location>
</feature>
<feature type="domain" description="ResB-like" evidence="8">
    <location>
        <begin position="42"/>
        <end position="613"/>
    </location>
</feature>
<dbReference type="OrthoDB" id="3949537at2"/>
<dbReference type="InterPro" id="IPR023494">
    <property type="entry name" value="Cyt_c_bgen_Ccs1/CcsB/ResB"/>
</dbReference>
<keyword evidence="10" id="KW-1185">Reference proteome</keyword>
<organism evidence="9 10">
    <name type="scientific">Mycetocola reblochoni REB411</name>
    <dbReference type="NCBI Taxonomy" id="1255698"/>
    <lineage>
        <taxon>Bacteria</taxon>
        <taxon>Bacillati</taxon>
        <taxon>Actinomycetota</taxon>
        <taxon>Actinomycetes</taxon>
        <taxon>Micrococcales</taxon>
        <taxon>Microbacteriaceae</taxon>
        <taxon>Mycetocola</taxon>
    </lineage>
</organism>
<reference evidence="10" key="1">
    <citation type="submission" date="2017-02" db="EMBL/GenBank/DDBJ databases">
        <authorList>
            <person name="Dridi B."/>
        </authorList>
    </citation>
    <scope>NUCLEOTIDE SEQUENCE [LARGE SCALE GENOMIC DNA]</scope>
    <source>
        <strain evidence="10">EB411</strain>
    </source>
</reference>
<dbReference type="InterPro" id="IPR007816">
    <property type="entry name" value="ResB-like_domain"/>
</dbReference>
<dbReference type="AlphaFoldDB" id="A0A1R4IX17"/>
<evidence type="ECO:0000256" key="4">
    <source>
        <dbReference type="ARBA" id="ARBA00022989"/>
    </source>
</evidence>
<dbReference type="Pfam" id="PF05140">
    <property type="entry name" value="ResB"/>
    <property type="match status" value="1"/>
</dbReference>
<dbReference type="Proteomes" id="UP000196778">
    <property type="component" value="Unassembled WGS sequence"/>
</dbReference>
<dbReference type="GO" id="GO:0016020">
    <property type="term" value="C:membrane"/>
    <property type="evidence" value="ECO:0007669"/>
    <property type="project" value="UniProtKB-SubCell"/>
</dbReference>
<dbReference type="PANTHER" id="PTHR31566:SF0">
    <property type="entry name" value="CYTOCHROME C BIOGENESIS PROTEIN CCS1, CHLOROPLASTIC"/>
    <property type="match status" value="1"/>
</dbReference>
<feature type="compositionally biased region" description="Low complexity" evidence="6">
    <location>
        <begin position="485"/>
        <end position="511"/>
    </location>
</feature>
<keyword evidence="4 7" id="KW-1133">Transmembrane helix</keyword>
<evidence type="ECO:0000256" key="3">
    <source>
        <dbReference type="ARBA" id="ARBA00022748"/>
    </source>
</evidence>
<evidence type="ECO:0000256" key="7">
    <source>
        <dbReference type="SAM" id="Phobius"/>
    </source>
</evidence>
<feature type="region of interest" description="Disordered" evidence="6">
    <location>
        <begin position="1"/>
        <end position="21"/>
    </location>
</feature>
<evidence type="ECO:0000259" key="8">
    <source>
        <dbReference type="Pfam" id="PF05140"/>
    </source>
</evidence>
<evidence type="ECO:0000313" key="10">
    <source>
        <dbReference type="Proteomes" id="UP000196778"/>
    </source>
</evidence>
<keyword evidence="3" id="KW-0201">Cytochrome c-type biogenesis</keyword>
<feature type="region of interest" description="Disordered" evidence="6">
    <location>
        <begin position="467"/>
        <end position="537"/>
    </location>
</feature>
<feature type="transmembrane region" description="Helical" evidence="7">
    <location>
        <begin position="560"/>
        <end position="579"/>
    </location>
</feature>
<dbReference type="PANTHER" id="PTHR31566">
    <property type="entry name" value="CYTOCHROME C BIOGENESIS PROTEIN CCS1, CHLOROPLASTIC"/>
    <property type="match status" value="1"/>
</dbReference>
<keyword evidence="5 7" id="KW-0472">Membrane</keyword>
<evidence type="ECO:0000256" key="6">
    <source>
        <dbReference type="SAM" id="MobiDB-lite"/>
    </source>
</evidence>
<dbReference type="GO" id="GO:0017004">
    <property type="term" value="P:cytochrome complex assembly"/>
    <property type="evidence" value="ECO:0007669"/>
    <property type="project" value="UniProtKB-KW"/>
</dbReference>
<proteinExistence type="predicted"/>
<feature type="transmembrane region" description="Helical" evidence="7">
    <location>
        <begin position="98"/>
        <end position="117"/>
    </location>
</feature>
<feature type="compositionally biased region" description="Acidic residues" evidence="6">
    <location>
        <begin position="475"/>
        <end position="484"/>
    </location>
</feature>
<name>A0A1R4IX17_9MICO</name>
<comment type="subcellular location">
    <subcellularLocation>
        <location evidence="1">Membrane</location>
        <topology evidence="1">Multi-pass membrane protein</topology>
    </subcellularLocation>
</comment>
<evidence type="ECO:0000256" key="1">
    <source>
        <dbReference type="ARBA" id="ARBA00004141"/>
    </source>
</evidence>
<keyword evidence="2 7" id="KW-0812">Transmembrane</keyword>
<feature type="transmembrane region" description="Helical" evidence="7">
    <location>
        <begin position="45"/>
        <end position="62"/>
    </location>
</feature>